<dbReference type="GO" id="GO:0016787">
    <property type="term" value="F:hydrolase activity"/>
    <property type="evidence" value="ECO:0007669"/>
    <property type="project" value="UniProtKB-KW"/>
</dbReference>
<dbReference type="Proteomes" id="UP000555367">
    <property type="component" value="Unassembled WGS sequence"/>
</dbReference>
<dbReference type="GO" id="GO:0035613">
    <property type="term" value="F:RNA stem-loop binding"/>
    <property type="evidence" value="ECO:0007669"/>
    <property type="project" value="TreeGrafter"/>
</dbReference>
<proteinExistence type="predicted"/>
<evidence type="ECO:0000313" key="7">
    <source>
        <dbReference type="EMBL" id="NXT35778.1"/>
    </source>
</evidence>
<reference evidence="7 8" key="1">
    <citation type="submission" date="2019-09" db="EMBL/GenBank/DDBJ databases">
        <title>Bird 10,000 Genomes (B10K) Project - Family phase.</title>
        <authorList>
            <person name="Zhang G."/>
        </authorList>
    </citation>
    <scope>NUCLEOTIDE SEQUENCE [LARGE SCALE GENOMIC DNA]</scope>
    <source>
        <strain evidence="7">B10K-DU-012-45</strain>
    </source>
</reference>
<keyword evidence="4" id="KW-0255">Endonuclease</keyword>
<keyword evidence="3" id="KW-0540">Nuclease</keyword>
<dbReference type="SUPFAM" id="SSF53098">
    <property type="entry name" value="Ribonuclease H-like"/>
    <property type="match status" value="1"/>
</dbReference>
<dbReference type="EMBL" id="VZTQ01005688">
    <property type="protein sequence ID" value="NXT35778.1"/>
    <property type="molecule type" value="Genomic_DNA"/>
</dbReference>
<evidence type="ECO:0000256" key="2">
    <source>
        <dbReference type="ARBA" id="ARBA00022695"/>
    </source>
</evidence>
<feature type="non-terminal residue" evidence="7">
    <location>
        <position position="72"/>
    </location>
</feature>
<feature type="non-terminal residue" evidence="7">
    <location>
        <position position="1"/>
    </location>
</feature>
<dbReference type="PANTHER" id="PTHR41694">
    <property type="entry name" value="ENDOGENOUS RETROVIRUS GROUP K MEMBER POL PROTEIN"/>
    <property type="match status" value="1"/>
</dbReference>
<comment type="caution">
    <text evidence="7">The sequence shown here is derived from an EMBL/GenBank/DDBJ whole genome shotgun (WGS) entry which is preliminary data.</text>
</comment>
<evidence type="ECO:0000256" key="4">
    <source>
        <dbReference type="ARBA" id="ARBA00022759"/>
    </source>
</evidence>
<evidence type="ECO:0000256" key="6">
    <source>
        <dbReference type="ARBA" id="ARBA00022918"/>
    </source>
</evidence>
<evidence type="ECO:0000256" key="5">
    <source>
        <dbReference type="ARBA" id="ARBA00022801"/>
    </source>
</evidence>
<gene>
    <name evidence="7" type="primary">Ervk10_0</name>
    <name evidence="7" type="ORF">PELURI_R16454</name>
</gene>
<dbReference type="Gene3D" id="3.30.420.10">
    <property type="entry name" value="Ribonuclease H-like superfamily/Ribonuclease H"/>
    <property type="match status" value="1"/>
</dbReference>
<keyword evidence="8" id="KW-1185">Reference proteome</keyword>
<evidence type="ECO:0000313" key="8">
    <source>
        <dbReference type="Proteomes" id="UP000555367"/>
    </source>
</evidence>
<evidence type="ECO:0000256" key="1">
    <source>
        <dbReference type="ARBA" id="ARBA00022679"/>
    </source>
</evidence>
<keyword evidence="1" id="KW-0808">Transferase</keyword>
<organism evidence="7 8">
    <name type="scientific">Pelecanoides urinatrix</name>
    <name type="common">Common diving petrel</name>
    <name type="synonym">Procellaria urinatrix</name>
    <dbReference type="NCBI Taxonomy" id="37079"/>
    <lineage>
        <taxon>Eukaryota</taxon>
        <taxon>Metazoa</taxon>
        <taxon>Chordata</taxon>
        <taxon>Craniata</taxon>
        <taxon>Vertebrata</taxon>
        <taxon>Euteleostomi</taxon>
        <taxon>Archelosauria</taxon>
        <taxon>Archosauria</taxon>
        <taxon>Dinosauria</taxon>
        <taxon>Saurischia</taxon>
        <taxon>Theropoda</taxon>
        <taxon>Coelurosauria</taxon>
        <taxon>Aves</taxon>
        <taxon>Neognathae</taxon>
        <taxon>Neoaves</taxon>
        <taxon>Aequornithes</taxon>
        <taxon>Procellariiformes</taxon>
        <taxon>Procellariidae</taxon>
        <taxon>Pelecanoides</taxon>
    </lineage>
</organism>
<keyword evidence="5" id="KW-0378">Hydrolase</keyword>
<dbReference type="OrthoDB" id="9308938at2759"/>
<evidence type="ECO:0000256" key="3">
    <source>
        <dbReference type="ARBA" id="ARBA00022722"/>
    </source>
</evidence>
<accession>A0A7L3BZ34</accession>
<protein>
    <submittedName>
        <fullName evidence="7">POK10 protein</fullName>
    </submittedName>
</protein>
<dbReference type="InterPro" id="IPR036397">
    <property type="entry name" value="RNaseH_sf"/>
</dbReference>
<dbReference type="GO" id="GO:0003964">
    <property type="term" value="F:RNA-directed DNA polymerase activity"/>
    <property type="evidence" value="ECO:0007669"/>
    <property type="project" value="UniProtKB-KW"/>
</dbReference>
<sequence length="72" mass="7967">VHHITGIAHNATGQAIIERAHLILKTLLAKQKKGEIGSSPQMRLQKVLFTLNFLTLSGERELSPVLIHFSTL</sequence>
<dbReference type="PANTHER" id="PTHR41694:SF3">
    <property type="entry name" value="RNA-DIRECTED DNA POLYMERASE-RELATED"/>
    <property type="match status" value="1"/>
</dbReference>
<name>A0A7L3BZ34_PELUR</name>
<keyword evidence="2" id="KW-0548">Nucleotidyltransferase</keyword>
<keyword evidence="6" id="KW-0695">RNA-directed DNA polymerase</keyword>
<dbReference type="AlphaFoldDB" id="A0A7L3BZ34"/>
<dbReference type="GO" id="GO:0004519">
    <property type="term" value="F:endonuclease activity"/>
    <property type="evidence" value="ECO:0007669"/>
    <property type="project" value="UniProtKB-KW"/>
</dbReference>
<dbReference type="InterPro" id="IPR012337">
    <property type="entry name" value="RNaseH-like_sf"/>
</dbReference>